<keyword evidence="2" id="KW-1185">Reference proteome</keyword>
<dbReference type="RefSeq" id="WP_141603218.1">
    <property type="nucleotide sequence ID" value="NZ_JARMSB010000018.1"/>
</dbReference>
<accession>A0A540UX14</accession>
<proteinExistence type="predicted"/>
<dbReference type="Proteomes" id="UP000315753">
    <property type="component" value="Unassembled WGS sequence"/>
</dbReference>
<dbReference type="OrthoDB" id="2449513at2"/>
<protein>
    <recommendedName>
        <fullName evidence="3">NodB homology domain-containing protein</fullName>
    </recommendedName>
</protein>
<name>A0A540UX14_9BACL</name>
<sequence length="216" mass="25285">MLRKIIIPLFIIVVILLLIYPQKNSIISVFRMTDQPLVISKGNYGQSLIVEISFTHDELPQWLESLNAPYPILMLDANWIERSPKLVELIRKKNIPTGLLGGVGKEEYSVNAFKKEVEIYEKHFNKKPLWFMTRDYEFPDEIKQAAFNEEINLISPTHIYKEGKKYNEIKGAIISLQIHEHSKPNFKNLPRFMQSHKFISLEENIFGYTFKSTKMP</sequence>
<gene>
    <name evidence="1" type="ORF">FKZ59_13190</name>
</gene>
<comment type="caution">
    <text evidence="1">The sequence shown here is derived from an EMBL/GenBank/DDBJ whole genome shotgun (WGS) entry which is preliminary data.</text>
</comment>
<organism evidence="1 2">
    <name type="scientific">Ureibacillus terrenus</name>
    <dbReference type="NCBI Taxonomy" id="118246"/>
    <lineage>
        <taxon>Bacteria</taxon>
        <taxon>Bacillati</taxon>
        <taxon>Bacillota</taxon>
        <taxon>Bacilli</taxon>
        <taxon>Bacillales</taxon>
        <taxon>Caryophanaceae</taxon>
        <taxon>Ureibacillus</taxon>
    </lineage>
</organism>
<dbReference type="AlphaFoldDB" id="A0A540UX14"/>
<evidence type="ECO:0000313" key="2">
    <source>
        <dbReference type="Proteomes" id="UP000315753"/>
    </source>
</evidence>
<reference evidence="1 2" key="1">
    <citation type="submission" date="2019-06" db="EMBL/GenBank/DDBJ databases">
        <title>Genome sequence of Ureibacillus terrenus.</title>
        <authorList>
            <person name="Maclea K.S."/>
            <person name="Simoes M."/>
        </authorList>
    </citation>
    <scope>NUCLEOTIDE SEQUENCE [LARGE SCALE GENOMIC DNA]</scope>
    <source>
        <strain evidence="1 2">ATCC BAA-384</strain>
    </source>
</reference>
<evidence type="ECO:0008006" key="3">
    <source>
        <dbReference type="Google" id="ProtNLM"/>
    </source>
</evidence>
<evidence type="ECO:0000313" key="1">
    <source>
        <dbReference type="EMBL" id="TQE89011.1"/>
    </source>
</evidence>
<dbReference type="EMBL" id="VIGD01000023">
    <property type="protein sequence ID" value="TQE89011.1"/>
    <property type="molecule type" value="Genomic_DNA"/>
</dbReference>